<dbReference type="EMBL" id="CP046171">
    <property type="protein sequence ID" value="QIS02507.1"/>
    <property type="molecule type" value="Genomic_DNA"/>
</dbReference>
<feature type="domain" description="Radical SAM core" evidence="10">
    <location>
        <begin position="20"/>
        <end position="265"/>
    </location>
</feature>
<evidence type="ECO:0000256" key="4">
    <source>
        <dbReference type="ARBA" id="ARBA00022691"/>
    </source>
</evidence>
<keyword evidence="9" id="KW-0004">4Fe-4S</keyword>
<organism evidence="11 12">
    <name type="scientific">Nocardia brasiliensis</name>
    <dbReference type="NCBI Taxonomy" id="37326"/>
    <lineage>
        <taxon>Bacteria</taxon>
        <taxon>Bacillati</taxon>
        <taxon>Actinomycetota</taxon>
        <taxon>Actinomycetes</taxon>
        <taxon>Mycobacteriales</taxon>
        <taxon>Nocardiaceae</taxon>
        <taxon>Nocardia</taxon>
    </lineage>
</organism>
<dbReference type="NCBIfam" id="TIGR00539">
    <property type="entry name" value="hemN_rel"/>
    <property type="match status" value="1"/>
</dbReference>
<dbReference type="PROSITE" id="PS51918">
    <property type="entry name" value="RADICAL_SAM"/>
    <property type="match status" value="1"/>
</dbReference>
<evidence type="ECO:0000313" key="12">
    <source>
        <dbReference type="Proteomes" id="UP000501705"/>
    </source>
</evidence>
<comment type="function">
    <text evidence="9">Probably acts as a heme chaperone, transferring heme to an unknown acceptor. Binds one molecule of heme per monomer, possibly covalently. Binds 1 [4Fe-4S] cluster. The cluster is coordinated with 3 cysteines and an exchangeable S-adenosyl-L-methionine.</text>
</comment>
<name>A0A6G9XNK9_NOCBR</name>
<keyword evidence="3 9" id="KW-0349">Heme</keyword>
<dbReference type="SUPFAM" id="SSF102114">
    <property type="entry name" value="Radical SAM enzymes"/>
    <property type="match status" value="1"/>
</dbReference>
<evidence type="ECO:0000313" key="11">
    <source>
        <dbReference type="EMBL" id="QIS02507.1"/>
    </source>
</evidence>
<evidence type="ECO:0000256" key="9">
    <source>
        <dbReference type="RuleBase" id="RU364116"/>
    </source>
</evidence>
<proteinExistence type="inferred from homology"/>
<evidence type="ECO:0000256" key="6">
    <source>
        <dbReference type="ARBA" id="ARBA00023004"/>
    </source>
</evidence>
<dbReference type="Pfam" id="PF06969">
    <property type="entry name" value="HemN_C"/>
    <property type="match status" value="1"/>
</dbReference>
<dbReference type="AlphaFoldDB" id="A0A6G9XNK9"/>
<evidence type="ECO:0000259" key="10">
    <source>
        <dbReference type="PROSITE" id="PS51918"/>
    </source>
</evidence>
<dbReference type="SFLD" id="SFLDF00562">
    <property type="entry name" value="HemN-like__clustered_with_heat"/>
    <property type="match status" value="1"/>
</dbReference>
<dbReference type="InterPro" id="IPR004559">
    <property type="entry name" value="HemW-like"/>
</dbReference>
<dbReference type="Gene3D" id="3.20.20.70">
    <property type="entry name" value="Aldolase class I"/>
    <property type="match status" value="1"/>
</dbReference>
<keyword evidence="9" id="KW-0963">Cytoplasm</keyword>
<comment type="subcellular location">
    <subcellularLocation>
        <location evidence="9">Cytoplasm</location>
    </subcellularLocation>
</comment>
<dbReference type="InterPro" id="IPR013785">
    <property type="entry name" value="Aldolase_TIM"/>
</dbReference>
<keyword evidence="5 9" id="KW-0479">Metal-binding</keyword>
<keyword evidence="4 9" id="KW-0949">S-adenosyl-L-methionine</keyword>
<keyword evidence="8 9" id="KW-0143">Chaperone</keyword>
<dbReference type="InterPro" id="IPR058240">
    <property type="entry name" value="rSAM_sf"/>
</dbReference>
<evidence type="ECO:0000256" key="5">
    <source>
        <dbReference type="ARBA" id="ARBA00022723"/>
    </source>
</evidence>
<dbReference type="InterPro" id="IPR010723">
    <property type="entry name" value="HemN_C"/>
</dbReference>
<accession>A0A6G9XNK9</accession>
<protein>
    <recommendedName>
        <fullName evidence="2 9">Heme chaperone HemW</fullName>
    </recommendedName>
</protein>
<evidence type="ECO:0000256" key="3">
    <source>
        <dbReference type="ARBA" id="ARBA00022617"/>
    </source>
</evidence>
<evidence type="ECO:0000256" key="2">
    <source>
        <dbReference type="ARBA" id="ARBA00017228"/>
    </source>
</evidence>
<dbReference type="SFLD" id="SFLDF00288">
    <property type="entry name" value="HemN-like__clustered_with_nucl"/>
    <property type="match status" value="1"/>
</dbReference>
<dbReference type="Pfam" id="PF04055">
    <property type="entry name" value="Radical_SAM"/>
    <property type="match status" value="1"/>
</dbReference>
<keyword evidence="6 9" id="KW-0408">Iron</keyword>
<dbReference type="GO" id="GO:0004109">
    <property type="term" value="F:coproporphyrinogen oxidase activity"/>
    <property type="evidence" value="ECO:0007669"/>
    <property type="project" value="InterPro"/>
</dbReference>
<reference evidence="11 12" key="1">
    <citation type="journal article" date="2019" name="ACS Chem. Biol.">
        <title>Identification and Mobilization of a Cryptic Antibiotic Biosynthesis Gene Locus from a Human-Pathogenic Nocardia Isolate.</title>
        <authorList>
            <person name="Herisse M."/>
            <person name="Ishida K."/>
            <person name="Porter J.L."/>
            <person name="Howden B."/>
            <person name="Hertweck C."/>
            <person name="Stinear T.P."/>
            <person name="Pidot S.J."/>
        </authorList>
    </citation>
    <scope>NUCLEOTIDE SEQUENCE [LARGE SCALE GENOMIC DNA]</scope>
    <source>
        <strain evidence="11 12">AUSMDU00024985</strain>
    </source>
</reference>
<dbReference type="SFLD" id="SFLDG01065">
    <property type="entry name" value="anaerobic_coproporphyrinogen-I"/>
    <property type="match status" value="1"/>
</dbReference>
<dbReference type="Proteomes" id="UP000501705">
    <property type="component" value="Chromosome"/>
</dbReference>
<dbReference type="InterPro" id="IPR006638">
    <property type="entry name" value="Elp3/MiaA/NifB-like_rSAM"/>
</dbReference>
<dbReference type="SFLD" id="SFLDS00029">
    <property type="entry name" value="Radical_SAM"/>
    <property type="match status" value="1"/>
</dbReference>
<dbReference type="GO" id="GO:0006779">
    <property type="term" value="P:porphyrin-containing compound biosynthetic process"/>
    <property type="evidence" value="ECO:0007669"/>
    <property type="project" value="InterPro"/>
</dbReference>
<dbReference type="GO" id="GO:0005737">
    <property type="term" value="C:cytoplasm"/>
    <property type="evidence" value="ECO:0007669"/>
    <property type="project" value="UniProtKB-SubCell"/>
</dbReference>
<dbReference type="InterPro" id="IPR007197">
    <property type="entry name" value="rSAM"/>
</dbReference>
<evidence type="ECO:0000256" key="1">
    <source>
        <dbReference type="ARBA" id="ARBA00006100"/>
    </source>
</evidence>
<dbReference type="GO" id="GO:0046872">
    <property type="term" value="F:metal ion binding"/>
    <property type="evidence" value="ECO:0007669"/>
    <property type="project" value="UniProtKB-UniRule"/>
</dbReference>
<dbReference type="SMART" id="SM00729">
    <property type="entry name" value="Elp3"/>
    <property type="match status" value="1"/>
</dbReference>
<evidence type="ECO:0000256" key="7">
    <source>
        <dbReference type="ARBA" id="ARBA00023014"/>
    </source>
</evidence>
<dbReference type="PANTHER" id="PTHR13932">
    <property type="entry name" value="COPROPORPHYRINIGEN III OXIDASE"/>
    <property type="match status" value="1"/>
</dbReference>
<comment type="similarity">
    <text evidence="1">Belongs to the anaerobic coproporphyrinogen-III oxidase family. HemW subfamily.</text>
</comment>
<dbReference type="GO" id="GO:0051539">
    <property type="term" value="F:4 iron, 4 sulfur cluster binding"/>
    <property type="evidence" value="ECO:0007669"/>
    <property type="project" value="UniProtKB-UniRule"/>
</dbReference>
<dbReference type="InterPro" id="IPR034505">
    <property type="entry name" value="Coproporphyrinogen-III_oxidase"/>
</dbReference>
<sequence>MSSPAATPADIETSEPVLGDFGGGAFGIYVHVPFCATRCGYCDFNTYTAGELGTSASPQSWLDALRGELATAAARFADLPTATPEVATIFVGGGTPSLLGGDGLADVLDAVRANFTLAADAEVTTESNPESTNPAFFERLRAAGFTRISLGMQSAAAHVLKVLDRTHTPGRAVAAAEEARAAGFEHVNLDLIYGTPGERDSDLDASLDAVLGAGVDHVSAYSLIVEDGTALARRVRRGELPAPDDDVLAARYERIDARLTAAGLTWYEVSNWAAGPAAACRHNLGYWDGGDWLGAGPGAHSHVGGVRWWNVKHPARYADRVATGGLPAAGWEALTADERYTERLMLAVRLRTGLPLADLDEFGTNAADQIVADGLAARHDGNLVLTDRGRLLADGVVRRLLVP</sequence>
<dbReference type="PANTHER" id="PTHR13932:SF5">
    <property type="entry name" value="RADICAL S-ADENOSYL METHIONINE DOMAIN-CONTAINING PROTEIN 1, MITOCHONDRIAL"/>
    <property type="match status" value="1"/>
</dbReference>
<gene>
    <name evidence="11" type="ORF">F5X71_09405</name>
</gene>
<evidence type="ECO:0000256" key="8">
    <source>
        <dbReference type="ARBA" id="ARBA00023186"/>
    </source>
</evidence>
<keyword evidence="7 9" id="KW-0411">Iron-sulfur</keyword>